<dbReference type="InterPro" id="IPR013096">
    <property type="entry name" value="Cupin_2"/>
</dbReference>
<dbReference type="EMBL" id="SORI01000034">
    <property type="protein sequence ID" value="TDY52716.1"/>
    <property type="molecule type" value="Genomic_DNA"/>
</dbReference>
<dbReference type="SUPFAM" id="SSF51182">
    <property type="entry name" value="RmlC-like cupins"/>
    <property type="match status" value="1"/>
</dbReference>
<organism evidence="2 3">
    <name type="scientific">Aminivibrio pyruvatiphilus</name>
    <dbReference type="NCBI Taxonomy" id="1005740"/>
    <lineage>
        <taxon>Bacteria</taxon>
        <taxon>Thermotogati</taxon>
        <taxon>Synergistota</taxon>
        <taxon>Synergistia</taxon>
        <taxon>Synergistales</taxon>
        <taxon>Aminobacteriaceae</taxon>
        <taxon>Aminivibrio</taxon>
    </lineage>
</organism>
<sequence>MAGMIERNAWFSAMGVSREFPEFLRTAVPEDPAVTAVVSREQTAPLVGDNGLFRVYPLFPSDGSVPFDMFAVEMERGAFSFSESHDPGTVEYVYVFEGLVSVKTGQEEYYLSSGDSLRHRADRPHSFHNSGEGMATLCIVAYYPGRKG</sequence>
<keyword evidence="3" id="KW-1185">Reference proteome</keyword>
<feature type="domain" description="Cupin type-2" evidence="1">
    <location>
        <begin position="72"/>
        <end position="137"/>
    </location>
</feature>
<dbReference type="RefSeq" id="WP_133959206.1">
    <property type="nucleotide sequence ID" value="NZ_SORI01000034.1"/>
</dbReference>
<name>A0A4R8LX11_9BACT</name>
<dbReference type="Gene3D" id="2.60.120.10">
    <property type="entry name" value="Jelly Rolls"/>
    <property type="match status" value="1"/>
</dbReference>
<protein>
    <submittedName>
        <fullName evidence="2">XRE family transcriptional regulator</fullName>
    </submittedName>
</protein>
<evidence type="ECO:0000259" key="1">
    <source>
        <dbReference type="Pfam" id="PF07883"/>
    </source>
</evidence>
<dbReference type="InterPro" id="IPR011051">
    <property type="entry name" value="RmlC_Cupin_sf"/>
</dbReference>
<proteinExistence type="predicted"/>
<evidence type="ECO:0000313" key="3">
    <source>
        <dbReference type="Proteomes" id="UP000295066"/>
    </source>
</evidence>
<comment type="caution">
    <text evidence="2">The sequence shown here is derived from an EMBL/GenBank/DDBJ whole genome shotgun (WGS) entry which is preliminary data.</text>
</comment>
<dbReference type="OrthoDB" id="9792093at2"/>
<reference evidence="2 3" key="1">
    <citation type="submission" date="2019-03" db="EMBL/GenBank/DDBJ databases">
        <title>Genomic Encyclopedia of Type Strains, Phase IV (KMG-IV): sequencing the most valuable type-strain genomes for metagenomic binning, comparative biology and taxonomic classification.</title>
        <authorList>
            <person name="Goeker M."/>
        </authorList>
    </citation>
    <scope>NUCLEOTIDE SEQUENCE [LARGE SCALE GENOMIC DNA]</scope>
    <source>
        <strain evidence="2 3">DSM 25964</strain>
    </source>
</reference>
<dbReference type="InterPro" id="IPR014710">
    <property type="entry name" value="RmlC-like_jellyroll"/>
</dbReference>
<dbReference type="CDD" id="cd02209">
    <property type="entry name" value="cupin_XRE_C"/>
    <property type="match status" value="1"/>
</dbReference>
<evidence type="ECO:0000313" key="2">
    <source>
        <dbReference type="EMBL" id="TDY52716.1"/>
    </source>
</evidence>
<dbReference type="Pfam" id="PF07883">
    <property type="entry name" value="Cupin_2"/>
    <property type="match status" value="1"/>
</dbReference>
<dbReference type="Proteomes" id="UP000295066">
    <property type="component" value="Unassembled WGS sequence"/>
</dbReference>
<dbReference type="AlphaFoldDB" id="A0A4R8LX11"/>
<gene>
    <name evidence="2" type="ORF">C8D99_13414</name>
</gene>
<accession>A0A4R8LX11</accession>